<name>A0ABP9TMW2_9MICC</name>
<feature type="transmembrane region" description="Helical" evidence="1">
    <location>
        <begin position="82"/>
        <end position="103"/>
    </location>
</feature>
<comment type="caution">
    <text evidence="2">The sequence shown here is derived from an EMBL/GenBank/DDBJ whole genome shotgun (WGS) entry which is preliminary data.</text>
</comment>
<sequence>MQLVNPCGLSPAKSAVAAAGAAALIFCALSLLGNALPTVFSQSIPSIVYWVLFALFLLALLATTTALGTWWGKSVGRRREPLIAAMAAWLMIVSFMGVIVAWGAEAPWSENLATAGFASALASLVVGLGSLLVLSKKSPRK</sequence>
<keyword evidence="1" id="KW-1133">Transmembrane helix</keyword>
<proteinExistence type="predicted"/>
<evidence type="ECO:0000313" key="3">
    <source>
        <dbReference type="Proteomes" id="UP001501257"/>
    </source>
</evidence>
<dbReference type="EMBL" id="BAABLK010000026">
    <property type="protein sequence ID" value="GAA5227037.1"/>
    <property type="molecule type" value="Genomic_DNA"/>
</dbReference>
<keyword evidence="1" id="KW-0812">Transmembrane</keyword>
<gene>
    <name evidence="2" type="ORF">GCM10025778_15700</name>
</gene>
<keyword evidence="3" id="KW-1185">Reference proteome</keyword>
<feature type="transmembrane region" description="Helical" evidence="1">
    <location>
        <begin position="47"/>
        <end position="70"/>
    </location>
</feature>
<evidence type="ECO:0000313" key="2">
    <source>
        <dbReference type="EMBL" id="GAA5227037.1"/>
    </source>
</evidence>
<keyword evidence="1" id="KW-0472">Membrane</keyword>
<dbReference type="Proteomes" id="UP001501257">
    <property type="component" value="Unassembled WGS sequence"/>
</dbReference>
<organism evidence="2 3">
    <name type="scientific">Paeniglutamicibacter antarcticus</name>
    <dbReference type="NCBI Taxonomy" id="494023"/>
    <lineage>
        <taxon>Bacteria</taxon>
        <taxon>Bacillati</taxon>
        <taxon>Actinomycetota</taxon>
        <taxon>Actinomycetes</taxon>
        <taxon>Micrococcales</taxon>
        <taxon>Micrococcaceae</taxon>
        <taxon>Paeniglutamicibacter</taxon>
    </lineage>
</organism>
<protein>
    <submittedName>
        <fullName evidence="2">Uncharacterized protein</fullName>
    </submittedName>
</protein>
<reference evidence="3" key="1">
    <citation type="journal article" date="2019" name="Int. J. Syst. Evol. Microbiol.">
        <title>The Global Catalogue of Microorganisms (GCM) 10K type strain sequencing project: providing services to taxonomists for standard genome sequencing and annotation.</title>
        <authorList>
            <consortium name="The Broad Institute Genomics Platform"/>
            <consortium name="The Broad Institute Genome Sequencing Center for Infectious Disease"/>
            <person name="Wu L."/>
            <person name="Ma J."/>
        </authorList>
    </citation>
    <scope>NUCLEOTIDE SEQUENCE [LARGE SCALE GENOMIC DNA]</scope>
    <source>
        <strain evidence="3">JCM 18952</strain>
    </source>
</reference>
<evidence type="ECO:0000256" key="1">
    <source>
        <dbReference type="SAM" id="Phobius"/>
    </source>
</evidence>
<feature type="transmembrane region" description="Helical" evidence="1">
    <location>
        <begin position="115"/>
        <end position="134"/>
    </location>
</feature>
<accession>A0ABP9TMW2</accession>